<evidence type="ECO:0000313" key="2">
    <source>
        <dbReference type="EMBL" id="KAK3796125.1"/>
    </source>
</evidence>
<comment type="caution">
    <text evidence="2">The sequence shown here is derived from an EMBL/GenBank/DDBJ whole genome shotgun (WGS) entry which is preliminary data.</text>
</comment>
<evidence type="ECO:0000313" key="3">
    <source>
        <dbReference type="Proteomes" id="UP001283361"/>
    </source>
</evidence>
<gene>
    <name evidence="2" type="ORF">RRG08_004339</name>
</gene>
<name>A0AAE1E791_9GAST</name>
<feature type="compositionally biased region" description="Polar residues" evidence="1">
    <location>
        <begin position="95"/>
        <end position="104"/>
    </location>
</feature>
<protein>
    <submittedName>
        <fullName evidence="2">Uncharacterized protein</fullName>
    </submittedName>
</protein>
<feature type="region of interest" description="Disordered" evidence="1">
    <location>
        <begin position="85"/>
        <end position="104"/>
    </location>
</feature>
<dbReference type="EMBL" id="JAWDGP010000921">
    <property type="protein sequence ID" value="KAK3796125.1"/>
    <property type="molecule type" value="Genomic_DNA"/>
</dbReference>
<dbReference type="AlphaFoldDB" id="A0AAE1E791"/>
<proteinExistence type="predicted"/>
<reference evidence="2" key="1">
    <citation type="journal article" date="2023" name="G3 (Bethesda)">
        <title>A reference genome for the long-term kleptoplast-retaining sea slug Elysia crispata morphotype clarki.</title>
        <authorList>
            <person name="Eastman K.E."/>
            <person name="Pendleton A.L."/>
            <person name="Shaikh M.A."/>
            <person name="Suttiyut T."/>
            <person name="Ogas R."/>
            <person name="Tomko P."/>
            <person name="Gavelis G."/>
            <person name="Widhalm J.R."/>
            <person name="Wisecaver J.H."/>
        </authorList>
    </citation>
    <scope>NUCLEOTIDE SEQUENCE</scope>
    <source>
        <strain evidence="2">ECLA1</strain>
    </source>
</reference>
<accession>A0AAE1E791</accession>
<sequence length="104" mass="11148">MFVTLFPHIWPVNPVSSDVTHLPSHLGRTPQLFTVYIKEVVVNDRQVLVTDTPRLAPVLAVAVVSGSAVAGSIYQTRPALGEISAGCDRPGQKAMRQQPTAADS</sequence>
<keyword evidence="3" id="KW-1185">Reference proteome</keyword>
<evidence type="ECO:0000256" key="1">
    <source>
        <dbReference type="SAM" id="MobiDB-lite"/>
    </source>
</evidence>
<organism evidence="2 3">
    <name type="scientific">Elysia crispata</name>
    <name type="common">lettuce slug</name>
    <dbReference type="NCBI Taxonomy" id="231223"/>
    <lineage>
        <taxon>Eukaryota</taxon>
        <taxon>Metazoa</taxon>
        <taxon>Spiralia</taxon>
        <taxon>Lophotrochozoa</taxon>
        <taxon>Mollusca</taxon>
        <taxon>Gastropoda</taxon>
        <taxon>Heterobranchia</taxon>
        <taxon>Euthyneura</taxon>
        <taxon>Panpulmonata</taxon>
        <taxon>Sacoglossa</taxon>
        <taxon>Placobranchoidea</taxon>
        <taxon>Plakobranchidae</taxon>
        <taxon>Elysia</taxon>
    </lineage>
</organism>
<dbReference type="Proteomes" id="UP001283361">
    <property type="component" value="Unassembled WGS sequence"/>
</dbReference>